<dbReference type="RefSeq" id="XP_007411375.1">
    <property type="nucleotide sequence ID" value="XM_007411313.1"/>
</dbReference>
<name>F4RQ75_MELLP</name>
<dbReference type="OrthoDB" id="412788at2759"/>
<keyword evidence="4" id="KW-1185">Reference proteome</keyword>
<protein>
    <recommendedName>
        <fullName evidence="5">Secreted protein</fullName>
    </recommendedName>
</protein>
<evidence type="ECO:0000313" key="4">
    <source>
        <dbReference type="Proteomes" id="UP000001072"/>
    </source>
</evidence>
<evidence type="ECO:0008006" key="5">
    <source>
        <dbReference type="Google" id="ProtNLM"/>
    </source>
</evidence>
<dbReference type="EMBL" id="GL883113">
    <property type="protein sequence ID" value="EGG05453.1"/>
    <property type="molecule type" value="Genomic_DNA"/>
</dbReference>
<dbReference type="KEGG" id="mlr:MELLADRAFT_64152"/>
<dbReference type="HOGENOM" id="CLU_042688_2_2_1"/>
<feature type="signal peptide" evidence="2">
    <location>
        <begin position="1"/>
        <end position="23"/>
    </location>
</feature>
<dbReference type="VEuPathDB" id="FungiDB:MELLADRAFT_64152"/>
<evidence type="ECO:0000256" key="2">
    <source>
        <dbReference type="SAM" id="SignalP"/>
    </source>
</evidence>
<dbReference type="PANTHER" id="PTHR34598:SF3">
    <property type="entry name" value="OXIDOREDUCTASE AN1597"/>
    <property type="match status" value="1"/>
</dbReference>
<dbReference type="InParanoid" id="F4RQ75"/>
<evidence type="ECO:0000256" key="1">
    <source>
        <dbReference type="ARBA" id="ARBA00023604"/>
    </source>
</evidence>
<organism evidence="4">
    <name type="scientific">Melampsora larici-populina (strain 98AG31 / pathotype 3-4-7)</name>
    <name type="common">Poplar leaf rust fungus</name>
    <dbReference type="NCBI Taxonomy" id="747676"/>
    <lineage>
        <taxon>Eukaryota</taxon>
        <taxon>Fungi</taxon>
        <taxon>Dikarya</taxon>
        <taxon>Basidiomycota</taxon>
        <taxon>Pucciniomycotina</taxon>
        <taxon>Pucciniomycetes</taxon>
        <taxon>Pucciniales</taxon>
        <taxon>Melampsoraceae</taxon>
        <taxon>Melampsora</taxon>
    </lineage>
</organism>
<evidence type="ECO:0000313" key="3">
    <source>
        <dbReference type="EMBL" id="EGG05453.1"/>
    </source>
</evidence>
<dbReference type="GO" id="GO:0016491">
    <property type="term" value="F:oxidoreductase activity"/>
    <property type="evidence" value="ECO:0007669"/>
    <property type="project" value="InterPro"/>
</dbReference>
<dbReference type="InterPro" id="IPR044053">
    <property type="entry name" value="AsaB-like"/>
</dbReference>
<sequence length="313" mass="35580">MMCSSSFRKLVFFMVLYRSFIDCNIIPKAELKGHEIVVGKAFNYKWNEGAKSYELVTTESHKVPLRDLRSMDEKPNLKTDGFTYVSDRPTIDGADFKKQKGRNKLKPFLEKDSIQLVKDLTGSKSAIAFGSVYRDASSVGTNEIIPAIHSDMSPEGAIYFKTGFQQKLLASKDPSEVKFGQKMKKGKDVMILNVWRPLKIVQDNPLGICKWSSLLKQDAINFDRKIEATNALNSFQAWKYREGQQWFYISQQTPDQAYIFVQHDSRDGHGINVPHASFTLEDKQARKPTRISFETRIVALVDSPSQGGKFSLE</sequence>
<keyword evidence="2" id="KW-0732">Signal</keyword>
<accession>F4RQ75</accession>
<dbReference type="GeneID" id="18930214"/>
<gene>
    <name evidence="3" type="ORF">MELLADRAFT_64152</name>
</gene>
<comment type="similarity">
    <text evidence="1">Belongs to the asaB hydroxylase/desaturase family.</text>
</comment>
<dbReference type="eggNOG" id="ENOG502S9MZ">
    <property type="taxonomic scope" value="Eukaryota"/>
</dbReference>
<dbReference type="NCBIfam" id="NF041278">
    <property type="entry name" value="CmcJ_NvfI_EfuI"/>
    <property type="match status" value="1"/>
</dbReference>
<dbReference type="Proteomes" id="UP000001072">
    <property type="component" value="Unassembled WGS sequence"/>
</dbReference>
<feature type="chain" id="PRO_5003317854" description="Secreted protein" evidence="2">
    <location>
        <begin position="24"/>
        <end position="313"/>
    </location>
</feature>
<proteinExistence type="inferred from homology"/>
<dbReference type="AlphaFoldDB" id="F4RQ75"/>
<dbReference type="PANTHER" id="PTHR34598">
    <property type="entry name" value="BLL6449 PROTEIN"/>
    <property type="match status" value="1"/>
</dbReference>
<reference evidence="4" key="1">
    <citation type="journal article" date="2011" name="Proc. Natl. Acad. Sci. U.S.A.">
        <title>Obligate biotrophy features unraveled by the genomic analysis of rust fungi.</title>
        <authorList>
            <person name="Duplessis S."/>
            <person name="Cuomo C.A."/>
            <person name="Lin Y.-C."/>
            <person name="Aerts A."/>
            <person name="Tisserant E."/>
            <person name="Veneault-Fourrey C."/>
            <person name="Joly D.L."/>
            <person name="Hacquard S."/>
            <person name="Amselem J."/>
            <person name="Cantarel B.L."/>
            <person name="Chiu R."/>
            <person name="Coutinho P.M."/>
            <person name="Feau N."/>
            <person name="Field M."/>
            <person name="Frey P."/>
            <person name="Gelhaye E."/>
            <person name="Goldberg J."/>
            <person name="Grabherr M.G."/>
            <person name="Kodira C.D."/>
            <person name="Kohler A."/>
            <person name="Kuees U."/>
            <person name="Lindquist E.A."/>
            <person name="Lucas S.M."/>
            <person name="Mago R."/>
            <person name="Mauceli E."/>
            <person name="Morin E."/>
            <person name="Murat C."/>
            <person name="Pangilinan J.L."/>
            <person name="Park R."/>
            <person name="Pearson M."/>
            <person name="Quesneville H."/>
            <person name="Rouhier N."/>
            <person name="Sakthikumar S."/>
            <person name="Salamov A.A."/>
            <person name="Schmutz J."/>
            <person name="Selles B."/>
            <person name="Shapiro H."/>
            <person name="Tanguay P."/>
            <person name="Tuskan G.A."/>
            <person name="Henrissat B."/>
            <person name="Van de Peer Y."/>
            <person name="Rouze P."/>
            <person name="Ellis J.G."/>
            <person name="Dodds P.N."/>
            <person name="Schein J.E."/>
            <person name="Zhong S."/>
            <person name="Hamelin R.C."/>
            <person name="Grigoriev I.V."/>
            <person name="Szabo L.J."/>
            <person name="Martin F."/>
        </authorList>
    </citation>
    <scope>NUCLEOTIDE SEQUENCE [LARGE SCALE GENOMIC DNA]</scope>
    <source>
        <strain evidence="4">98AG31 / pathotype 3-4-7</strain>
    </source>
</reference>